<keyword evidence="1" id="KW-0472">Membrane</keyword>
<name>A0A7T4BNC6_9CORY</name>
<protein>
    <submittedName>
        <fullName evidence="2">YggT family protein</fullName>
    </submittedName>
</protein>
<evidence type="ECO:0000313" key="2">
    <source>
        <dbReference type="EMBL" id="QQB45430.1"/>
    </source>
</evidence>
<feature type="transmembrane region" description="Helical" evidence="1">
    <location>
        <begin position="6"/>
        <end position="25"/>
    </location>
</feature>
<dbReference type="GeneID" id="92760430"/>
<reference evidence="2 3" key="1">
    <citation type="submission" date="2020-12" db="EMBL/GenBank/DDBJ databases">
        <title>FDA dAtabase for Regulatory Grade micrObial Sequences (FDA-ARGOS): Supporting development and validation of Infectious Disease Dx tests.</title>
        <authorList>
            <person name="Sproer C."/>
            <person name="Gronow S."/>
            <person name="Severitt S."/>
            <person name="Schroder I."/>
            <person name="Tallon L."/>
            <person name="Sadzewicz L."/>
            <person name="Zhao X."/>
            <person name="Boylan J."/>
            <person name="Ott S."/>
            <person name="Bowen H."/>
            <person name="Vavikolanu K."/>
            <person name="Mehta A."/>
            <person name="Aluvathingal J."/>
            <person name="Nadendla S."/>
            <person name="Lowell S."/>
            <person name="Myers T."/>
            <person name="Yan Y."/>
            <person name="Sichtig H."/>
        </authorList>
    </citation>
    <scope>NUCLEOTIDE SEQUENCE [LARGE SCALE GENOMIC DNA]</scope>
    <source>
        <strain evidence="2 3">FDAARGOS_1053</strain>
    </source>
</reference>
<accession>A0A7T4BNC6</accession>
<dbReference type="RefSeq" id="WP_084036207.1">
    <property type="nucleotide sequence ID" value="NZ_CP066007.1"/>
</dbReference>
<dbReference type="OrthoDB" id="3216131at2"/>
<organism evidence="2 3">
    <name type="scientific">Corynebacterium glucuronolyticum</name>
    <dbReference type="NCBI Taxonomy" id="39791"/>
    <lineage>
        <taxon>Bacteria</taxon>
        <taxon>Bacillati</taxon>
        <taxon>Actinomycetota</taxon>
        <taxon>Actinomycetes</taxon>
        <taxon>Mycobacteriales</taxon>
        <taxon>Corynebacteriaceae</taxon>
        <taxon>Corynebacterium</taxon>
    </lineage>
</organism>
<feature type="transmembrane region" description="Helical" evidence="1">
    <location>
        <begin position="71"/>
        <end position="95"/>
    </location>
</feature>
<dbReference type="GO" id="GO:0016020">
    <property type="term" value="C:membrane"/>
    <property type="evidence" value="ECO:0007669"/>
    <property type="project" value="InterPro"/>
</dbReference>
<dbReference type="AlphaFoldDB" id="A0A7T4BNC6"/>
<evidence type="ECO:0000256" key="1">
    <source>
        <dbReference type="SAM" id="Phobius"/>
    </source>
</evidence>
<keyword evidence="1" id="KW-1133">Transmembrane helix</keyword>
<dbReference type="Proteomes" id="UP000596145">
    <property type="component" value="Chromosome"/>
</dbReference>
<keyword evidence="1" id="KW-0812">Transmembrane</keyword>
<dbReference type="InterPro" id="IPR003425">
    <property type="entry name" value="CCB3/YggT"/>
</dbReference>
<dbReference type="Pfam" id="PF02325">
    <property type="entry name" value="CCB3_YggT"/>
    <property type="match status" value="1"/>
</dbReference>
<sequence>MSTVTSILLLVVQIYTWILVARIIIEMIGSFSRDFRPPRWFSLVCEPLFVVTDPPVKALRRLIPPLRMGNIGLDMSVLVLFFILQVIEIFLSAAVA</sequence>
<proteinExistence type="predicted"/>
<gene>
    <name evidence="2" type="ORF">I6I10_07780</name>
</gene>
<dbReference type="EMBL" id="CP066007">
    <property type="protein sequence ID" value="QQB45430.1"/>
    <property type="molecule type" value="Genomic_DNA"/>
</dbReference>
<evidence type="ECO:0000313" key="3">
    <source>
        <dbReference type="Proteomes" id="UP000596145"/>
    </source>
</evidence>